<evidence type="ECO:0000313" key="8">
    <source>
        <dbReference type="EMBL" id="TVZ01615.1"/>
    </source>
</evidence>
<evidence type="ECO:0000256" key="1">
    <source>
        <dbReference type="ARBA" id="ARBA00010641"/>
    </source>
</evidence>
<accession>A0A6P2BU41</accession>
<evidence type="ECO:0000256" key="3">
    <source>
        <dbReference type="ARBA" id="ARBA00023082"/>
    </source>
</evidence>
<dbReference type="PANTHER" id="PTHR43133:SF8">
    <property type="entry name" value="RNA POLYMERASE SIGMA FACTOR HI_1459-RELATED"/>
    <property type="match status" value="1"/>
</dbReference>
<comment type="similarity">
    <text evidence="1">Belongs to the sigma-70 factor family. ECF subfamily.</text>
</comment>
<dbReference type="Pfam" id="PF04542">
    <property type="entry name" value="Sigma70_r2"/>
    <property type="match status" value="1"/>
</dbReference>
<evidence type="ECO:0000313" key="9">
    <source>
        <dbReference type="Proteomes" id="UP000460272"/>
    </source>
</evidence>
<comment type="caution">
    <text evidence="8">The sequence shown here is derived from an EMBL/GenBank/DDBJ whole genome shotgun (WGS) entry which is preliminary data.</text>
</comment>
<keyword evidence="3" id="KW-0731">Sigma factor</keyword>
<dbReference type="InterPro" id="IPR007627">
    <property type="entry name" value="RNA_pol_sigma70_r2"/>
</dbReference>
<reference evidence="8 9" key="1">
    <citation type="submission" date="2018-11" db="EMBL/GenBank/DDBJ databases">
        <title>Trebonia kvetii gen.nov., sp.nov., a novel acidophilic actinobacterium, and proposal of the new actinobacterial family Treboniaceae fam. nov.</title>
        <authorList>
            <person name="Rapoport D."/>
            <person name="Sagova-Mareckova M."/>
            <person name="Sedlacek I."/>
            <person name="Provaznik J."/>
            <person name="Kralova S."/>
            <person name="Pavlinic D."/>
            <person name="Benes V."/>
            <person name="Kopecky J."/>
        </authorList>
    </citation>
    <scope>NUCLEOTIDE SEQUENCE [LARGE SCALE GENOMIC DNA]</scope>
    <source>
        <strain evidence="8 9">15Tr583</strain>
    </source>
</reference>
<dbReference type="SUPFAM" id="SSF88946">
    <property type="entry name" value="Sigma2 domain of RNA polymerase sigma factors"/>
    <property type="match status" value="1"/>
</dbReference>
<keyword evidence="5" id="KW-0804">Transcription</keyword>
<evidence type="ECO:0000256" key="2">
    <source>
        <dbReference type="ARBA" id="ARBA00023015"/>
    </source>
</evidence>
<dbReference type="NCBIfam" id="TIGR02937">
    <property type="entry name" value="sigma70-ECF"/>
    <property type="match status" value="1"/>
</dbReference>
<dbReference type="Gene3D" id="1.10.10.10">
    <property type="entry name" value="Winged helix-like DNA-binding domain superfamily/Winged helix DNA-binding domain"/>
    <property type="match status" value="1"/>
</dbReference>
<evidence type="ECO:0000259" key="7">
    <source>
        <dbReference type="Pfam" id="PF08281"/>
    </source>
</evidence>
<dbReference type="Gene3D" id="1.10.1740.10">
    <property type="match status" value="1"/>
</dbReference>
<dbReference type="Proteomes" id="UP000460272">
    <property type="component" value="Unassembled WGS sequence"/>
</dbReference>
<feature type="domain" description="RNA polymerase sigma factor 70 region 4 type 2" evidence="7">
    <location>
        <begin position="143"/>
        <end position="194"/>
    </location>
</feature>
<dbReference type="Pfam" id="PF08281">
    <property type="entry name" value="Sigma70_r4_2"/>
    <property type="match status" value="1"/>
</dbReference>
<keyword evidence="2" id="KW-0805">Transcription regulation</keyword>
<dbReference type="GO" id="GO:0016987">
    <property type="term" value="F:sigma factor activity"/>
    <property type="evidence" value="ECO:0007669"/>
    <property type="project" value="UniProtKB-KW"/>
</dbReference>
<dbReference type="SUPFAM" id="SSF88659">
    <property type="entry name" value="Sigma3 and sigma4 domains of RNA polymerase sigma factors"/>
    <property type="match status" value="1"/>
</dbReference>
<protein>
    <submittedName>
        <fullName evidence="8">RNA polymerase sigma factor</fullName>
    </submittedName>
</protein>
<evidence type="ECO:0000256" key="4">
    <source>
        <dbReference type="ARBA" id="ARBA00023125"/>
    </source>
</evidence>
<dbReference type="RefSeq" id="WP_145858351.1">
    <property type="nucleotide sequence ID" value="NZ_RPFW01000006.1"/>
</dbReference>
<dbReference type="PANTHER" id="PTHR43133">
    <property type="entry name" value="RNA POLYMERASE ECF-TYPE SIGMA FACTO"/>
    <property type="match status" value="1"/>
</dbReference>
<dbReference type="InterPro" id="IPR036388">
    <property type="entry name" value="WH-like_DNA-bd_sf"/>
</dbReference>
<dbReference type="GO" id="GO:0006352">
    <property type="term" value="P:DNA-templated transcription initiation"/>
    <property type="evidence" value="ECO:0007669"/>
    <property type="project" value="InterPro"/>
</dbReference>
<dbReference type="CDD" id="cd06171">
    <property type="entry name" value="Sigma70_r4"/>
    <property type="match status" value="1"/>
</dbReference>
<keyword evidence="9" id="KW-1185">Reference proteome</keyword>
<feature type="domain" description="RNA polymerase sigma-70 region 2" evidence="6">
    <location>
        <begin position="43"/>
        <end position="109"/>
    </location>
</feature>
<dbReference type="InterPro" id="IPR013325">
    <property type="entry name" value="RNA_pol_sigma_r2"/>
</dbReference>
<dbReference type="InterPro" id="IPR013249">
    <property type="entry name" value="RNA_pol_sigma70_r4_t2"/>
</dbReference>
<name>A0A6P2BU41_9ACTN</name>
<organism evidence="8 9">
    <name type="scientific">Trebonia kvetii</name>
    <dbReference type="NCBI Taxonomy" id="2480626"/>
    <lineage>
        <taxon>Bacteria</taxon>
        <taxon>Bacillati</taxon>
        <taxon>Actinomycetota</taxon>
        <taxon>Actinomycetes</taxon>
        <taxon>Streptosporangiales</taxon>
        <taxon>Treboniaceae</taxon>
        <taxon>Trebonia</taxon>
    </lineage>
</organism>
<proteinExistence type="inferred from homology"/>
<gene>
    <name evidence="8" type="ORF">EAS64_29470</name>
</gene>
<evidence type="ECO:0000259" key="6">
    <source>
        <dbReference type="Pfam" id="PF04542"/>
    </source>
</evidence>
<dbReference type="EMBL" id="RPFW01000006">
    <property type="protein sequence ID" value="TVZ01615.1"/>
    <property type="molecule type" value="Genomic_DNA"/>
</dbReference>
<keyword evidence="4" id="KW-0238">DNA-binding</keyword>
<dbReference type="AlphaFoldDB" id="A0A6P2BU41"/>
<dbReference type="InterPro" id="IPR039425">
    <property type="entry name" value="RNA_pol_sigma-70-like"/>
</dbReference>
<dbReference type="InterPro" id="IPR013324">
    <property type="entry name" value="RNA_pol_sigma_r3/r4-like"/>
</dbReference>
<dbReference type="InterPro" id="IPR014284">
    <property type="entry name" value="RNA_pol_sigma-70_dom"/>
</dbReference>
<dbReference type="GO" id="GO:0003677">
    <property type="term" value="F:DNA binding"/>
    <property type="evidence" value="ECO:0007669"/>
    <property type="project" value="UniProtKB-KW"/>
</dbReference>
<evidence type="ECO:0000256" key="5">
    <source>
        <dbReference type="ARBA" id="ARBA00023163"/>
    </source>
</evidence>
<sequence>MRLPNEDVAWLAAAPDHAGRPFPHDDGTIIRHSIADPELFAVLVRRHAPAIARYVTRRIGRDAAEDIVAETFLVAFRQRAGYTDEGRDCLPWLYGIATRLAHRHWRSETKQLRLLARTGVDPVTEPFADRVDAAVSASAVKPRLAEALACLPKAQRDALLLLVWADLSYEQISVATGVPLGTVQSRISRARQRMRKQLADIDPQGITEGFPR</sequence>
<dbReference type="OrthoDB" id="5518337at2"/>